<dbReference type="Gene3D" id="1.20.1530.20">
    <property type="match status" value="1"/>
</dbReference>
<dbReference type="EMBL" id="PGFE01000001">
    <property type="protein sequence ID" value="PJJ77063.1"/>
    <property type="molecule type" value="Genomic_DNA"/>
</dbReference>
<feature type="transmembrane region" description="Helical" evidence="1">
    <location>
        <begin position="173"/>
        <end position="196"/>
    </location>
</feature>
<reference evidence="2 3" key="1">
    <citation type="submission" date="2017-11" db="EMBL/GenBank/DDBJ databases">
        <title>Genomic Encyclopedia of Archaeal and Bacterial Type Strains, Phase II (KMG-II): From Individual Species to Whole Genera.</title>
        <authorList>
            <person name="Goeker M."/>
        </authorList>
    </citation>
    <scope>NUCLEOTIDE SEQUENCE [LARGE SCALE GENOMIC DNA]</scope>
    <source>
        <strain evidence="2 3">DSM 25478</strain>
    </source>
</reference>
<dbReference type="Proteomes" id="UP000231693">
    <property type="component" value="Unassembled WGS sequence"/>
</dbReference>
<keyword evidence="3" id="KW-1185">Reference proteome</keyword>
<keyword evidence="1" id="KW-0472">Membrane</keyword>
<feature type="transmembrane region" description="Helical" evidence="1">
    <location>
        <begin position="131"/>
        <end position="153"/>
    </location>
</feature>
<name>A0A2M9CYX8_9CELL</name>
<dbReference type="GO" id="GO:0005886">
    <property type="term" value="C:plasma membrane"/>
    <property type="evidence" value="ECO:0007669"/>
    <property type="project" value="TreeGrafter"/>
</dbReference>
<evidence type="ECO:0000313" key="2">
    <source>
        <dbReference type="EMBL" id="PJJ77063.1"/>
    </source>
</evidence>
<evidence type="ECO:0000313" key="3">
    <source>
        <dbReference type="Proteomes" id="UP000231693"/>
    </source>
</evidence>
<feature type="transmembrane region" description="Helical" evidence="1">
    <location>
        <begin position="35"/>
        <end position="53"/>
    </location>
</feature>
<accession>A0A2M9CYX8</accession>
<feature type="transmembrane region" description="Helical" evidence="1">
    <location>
        <begin position="208"/>
        <end position="226"/>
    </location>
</feature>
<feature type="transmembrane region" description="Helical" evidence="1">
    <location>
        <begin position="73"/>
        <end position="92"/>
    </location>
</feature>
<dbReference type="PIRSF" id="PIRSF026166">
    <property type="entry name" value="UCP026166"/>
    <property type="match status" value="1"/>
</dbReference>
<keyword evidence="1" id="KW-1133">Transmembrane helix</keyword>
<dbReference type="AlphaFoldDB" id="A0A2M9CYX8"/>
<dbReference type="InterPro" id="IPR016833">
    <property type="entry name" value="Put_Na-Bile_cotransptr"/>
</dbReference>
<gene>
    <name evidence="2" type="ORF">CLV28_0275</name>
</gene>
<organism evidence="2 3">
    <name type="scientific">Sediminihabitans luteus</name>
    <dbReference type="NCBI Taxonomy" id="1138585"/>
    <lineage>
        <taxon>Bacteria</taxon>
        <taxon>Bacillati</taxon>
        <taxon>Actinomycetota</taxon>
        <taxon>Actinomycetes</taxon>
        <taxon>Micrococcales</taxon>
        <taxon>Cellulomonadaceae</taxon>
        <taxon>Sediminihabitans</taxon>
    </lineage>
</organism>
<sequence>MRAFVTRWVDPFVVGILTMLVLGLVVPVPDAARGVVDGAATVAVVVLFFVYGARLPTRDIWDGLRNWRLQGGILASTWVLFPLLGLVASAVVEPWLGAALAQGVLYVSLLPSTVQASVAFTSVARGNVAGAVCGATVSNLVGMVLTPLLVLWLMSDVGTAAGTAGIGGLGDVLLHLLLPFVLGQLVQPFVGAWIRARRWITLGVDRGAILLIVFSSVSAAAGEGAWDAVSVGGVLGLLAVSAVLLATVLSATWFGGRALGLGVEDRIALLMCGSKKSLATGLPMANVLFPVAVAGTVAVPLIVFHQLQLVVCAVVARRLAARDRPELTR</sequence>
<dbReference type="PANTHER" id="PTHR18640">
    <property type="entry name" value="SOLUTE CARRIER FAMILY 10 MEMBER 7"/>
    <property type="match status" value="1"/>
</dbReference>
<feature type="transmembrane region" description="Helical" evidence="1">
    <location>
        <begin position="12"/>
        <end position="29"/>
    </location>
</feature>
<feature type="transmembrane region" description="Helical" evidence="1">
    <location>
        <begin position="104"/>
        <end position="124"/>
    </location>
</feature>
<dbReference type="PANTHER" id="PTHR18640:SF5">
    <property type="entry name" value="SODIUM_BILE ACID COTRANSPORTER 7"/>
    <property type="match status" value="1"/>
</dbReference>
<feature type="transmembrane region" description="Helical" evidence="1">
    <location>
        <begin position="232"/>
        <end position="256"/>
    </location>
</feature>
<comment type="caution">
    <text evidence="2">The sequence shown here is derived from an EMBL/GenBank/DDBJ whole genome shotgun (WGS) entry which is preliminary data.</text>
</comment>
<keyword evidence="1" id="KW-0812">Transmembrane</keyword>
<dbReference type="Pfam" id="PF13593">
    <property type="entry name" value="SBF_like"/>
    <property type="match status" value="1"/>
</dbReference>
<dbReference type="InterPro" id="IPR038770">
    <property type="entry name" value="Na+/solute_symporter_sf"/>
</dbReference>
<proteinExistence type="predicted"/>
<dbReference type="RefSeq" id="WP_239073365.1">
    <property type="nucleotide sequence ID" value="NZ_BOOX01000016.1"/>
</dbReference>
<feature type="transmembrane region" description="Helical" evidence="1">
    <location>
        <begin position="277"/>
        <end position="295"/>
    </location>
</feature>
<evidence type="ECO:0000256" key="1">
    <source>
        <dbReference type="SAM" id="Phobius"/>
    </source>
</evidence>
<protein>
    <submittedName>
        <fullName evidence="2">Sodium/bile acid cotransporter 7</fullName>
    </submittedName>
</protein>